<organism evidence="2 3">
    <name type="scientific">Burkholderia singularis</name>
    <dbReference type="NCBI Taxonomy" id="1503053"/>
    <lineage>
        <taxon>Bacteria</taxon>
        <taxon>Pseudomonadati</taxon>
        <taxon>Pseudomonadota</taxon>
        <taxon>Betaproteobacteria</taxon>
        <taxon>Burkholderiales</taxon>
        <taxon>Burkholderiaceae</taxon>
        <taxon>Burkholderia</taxon>
        <taxon>pseudomallei group</taxon>
    </lineage>
</organism>
<dbReference type="EMBL" id="FXAN01000121">
    <property type="protein sequence ID" value="SMG02977.1"/>
    <property type="molecule type" value="Genomic_DNA"/>
</dbReference>
<accession>A0A238HDI9</accession>
<name>A0A238HDI9_9BURK</name>
<evidence type="ECO:0000313" key="3">
    <source>
        <dbReference type="Proteomes" id="UP000198460"/>
    </source>
</evidence>
<evidence type="ECO:0000313" key="2">
    <source>
        <dbReference type="EMBL" id="SMG02977.1"/>
    </source>
</evidence>
<dbReference type="RefSeq" id="WP_089342232.1">
    <property type="nucleotide sequence ID" value="NZ_FXAN01000121.1"/>
</dbReference>
<evidence type="ECO:0000256" key="1">
    <source>
        <dbReference type="SAM" id="SignalP"/>
    </source>
</evidence>
<proteinExistence type="predicted"/>
<dbReference type="Proteomes" id="UP000198460">
    <property type="component" value="Unassembled WGS sequence"/>
</dbReference>
<reference evidence="2 3" key="1">
    <citation type="submission" date="2017-04" db="EMBL/GenBank/DDBJ databases">
        <authorList>
            <person name="Afonso C.L."/>
            <person name="Miller P.J."/>
            <person name="Scott M.A."/>
            <person name="Spackman E."/>
            <person name="Goraichik I."/>
            <person name="Dimitrov K.M."/>
            <person name="Suarez D.L."/>
            <person name="Swayne D.E."/>
        </authorList>
    </citation>
    <scope>NUCLEOTIDE SEQUENCE [LARGE SCALE GENOMIC DNA]</scope>
    <source>
        <strain evidence="2">LMG 28154</strain>
    </source>
</reference>
<protein>
    <submittedName>
        <fullName evidence="2">Uncharacterized protein</fullName>
    </submittedName>
</protein>
<dbReference type="AlphaFoldDB" id="A0A238HDI9"/>
<feature type="signal peptide" evidence="1">
    <location>
        <begin position="1"/>
        <end position="29"/>
    </location>
</feature>
<gene>
    <name evidence="2" type="ORF">BSIN_5247</name>
</gene>
<sequence>MKTIHRLAKRAALAGCAGAMLLAGNGAFAQLDLQNLGSSLLGGAGASQQQAGSMGVSQLLQSYVGANQQVLAGQASLASAMGLSGAAGQAQQAAGLLTQRGASALTPSALSQVGGAQQSVGQALTQAFASRGASGGAAAGAGVDKAAFTHGLTSLGEGLTQYSHLQSGLGGLSAENPASLLQAGLDPNNLKAASYIAQSAPGQLQSIGSTLGAAVRYATSHGIAVPDVASSALKLLP</sequence>
<feature type="chain" id="PRO_5012172681" evidence="1">
    <location>
        <begin position="30"/>
        <end position="237"/>
    </location>
</feature>
<keyword evidence="1" id="KW-0732">Signal</keyword>